<protein>
    <submittedName>
        <fullName evidence="1">Uncharacterized protein</fullName>
    </submittedName>
</protein>
<reference evidence="1" key="1">
    <citation type="submission" date="2021-09" db="EMBL/GenBank/DDBJ databases">
        <authorList>
            <consortium name="AG Swart"/>
            <person name="Singh M."/>
            <person name="Singh A."/>
            <person name="Seah K."/>
            <person name="Emmerich C."/>
        </authorList>
    </citation>
    <scope>NUCLEOTIDE SEQUENCE</scope>
    <source>
        <strain evidence="1">ATCC30299</strain>
    </source>
</reference>
<dbReference type="Proteomes" id="UP001162131">
    <property type="component" value="Unassembled WGS sequence"/>
</dbReference>
<gene>
    <name evidence="1" type="ORF">BSTOLATCC_MIC37638</name>
</gene>
<keyword evidence="2" id="KW-1185">Reference proteome</keyword>
<accession>A0AAU9JK50</accession>
<dbReference type="EMBL" id="CAJZBQ010000037">
    <property type="protein sequence ID" value="CAG9324889.1"/>
    <property type="molecule type" value="Genomic_DNA"/>
</dbReference>
<organism evidence="1 2">
    <name type="scientific">Blepharisma stoltei</name>
    <dbReference type="NCBI Taxonomy" id="1481888"/>
    <lineage>
        <taxon>Eukaryota</taxon>
        <taxon>Sar</taxon>
        <taxon>Alveolata</taxon>
        <taxon>Ciliophora</taxon>
        <taxon>Postciliodesmatophora</taxon>
        <taxon>Heterotrichea</taxon>
        <taxon>Heterotrichida</taxon>
        <taxon>Blepharismidae</taxon>
        <taxon>Blepharisma</taxon>
    </lineage>
</organism>
<evidence type="ECO:0000313" key="1">
    <source>
        <dbReference type="EMBL" id="CAG9324889.1"/>
    </source>
</evidence>
<dbReference type="AlphaFoldDB" id="A0AAU9JK50"/>
<sequence>MVVFRLENKNLLIWRQFTQIVEFADFINFTSQKSSWFLFEFAYLGCHFENLKHKFLAIFVSMWYMRPGTQYQISHWLWVDENGFTNLSIWKGAN</sequence>
<name>A0AAU9JK50_9CILI</name>
<evidence type="ECO:0000313" key="2">
    <source>
        <dbReference type="Proteomes" id="UP001162131"/>
    </source>
</evidence>
<comment type="caution">
    <text evidence="1">The sequence shown here is derived from an EMBL/GenBank/DDBJ whole genome shotgun (WGS) entry which is preliminary data.</text>
</comment>
<proteinExistence type="predicted"/>